<evidence type="ECO:0000313" key="1">
    <source>
        <dbReference type="EMBL" id="MRJ47348.1"/>
    </source>
</evidence>
<sequence length="56" mass="6459">MVNNSSQAASVTTAVSARSVGQIDRHDFKGVRFLYNRRERQRTTPPWFTFEKKKTG</sequence>
<protein>
    <submittedName>
        <fullName evidence="1">Uncharacterized protein</fullName>
    </submittedName>
</protein>
<gene>
    <name evidence="1" type="ORF">GF867_07210</name>
</gene>
<accession>A0A844BZ69</accession>
<dbReference type="EMBL" id="WJQT01000008">
    <property type="protein sequence ID" value="MRJ47348.1"/>
    <property type="molecule type" value="Genomic_DNA"/>
</dbReference>
<name>A0A844BZ69_9LACT</name>
<evidence type="ECO:0000313" key="2">
    <source>
        <dbReference type="Proteomes" id="UP000440066"/>
    </source>
</evidence>
<dbReference type="Proteomes" id="UP000440066">
    <property type="component" value="Unassembled WGS sequence"/>
</dbReference>
<comment type="caution">
    <text evidence="1">The sequence shown here is derived from an EMBL/GenBank/DDBJ whole genome shotgun (WGS) entry which is preliminary data.</text>
</comment>
<proteinExistence type="predicted"/>
<organism evidence="1 2">
    <name type="scientific">Fundicoccus ignavus</name>
    <dbReference type="NCBI Taxonomy" id="2664442"/>
    <lineage>
        <taxon>Bacteria</taxon>
        <taxon>Bacillati</taxon>
        <taxon>Bacillota</taxon>
        <taxon>Bacilli</taxon>
        <taxon>Lactobacillales</taxon>
        <taxon>Aerococcaceae</taxon>
        <taxon>Fundicoccus</taxon>
    </lineage>
</organism>
<reference evidence="1 2" key="1">
    <citation type="submission" date="2019-11" db="EMBL/GenBank/DDBJ databases">
        <title>Characterisation of Fundicoccus ignavus gen. nov. sp. nov., a novel genus of the family Aerococcaceae from bulk tank milk.</title>
        <authorList>
            <person name="Siebert A."/>
            <person name="Huptas C."/>
            <person name="Wenning M."/>
            <person name="Scherer S."/>
            <person name="Doll E.V."/>
        </authorList>
    </citation>
    <scope>NUCLEOTIDE SEQUENCE [LARGE SCALE GENOMIC DNA]</scope>
    <source>
        <strain evidence="1 2">DSM 109652</strain>
    </source>
</reference>
<dbReference type="AlphaFoldDB" id="A0A844BZ69"/>